<comment type="caution">
    <text evidence="2">The sequence shown here is derived from an EMBL/GenBank/DDBJ whole genome shotgun (WGS) entry which is preliminary data.</text>
</comment>
<dbReference type="AlphaFoldDB" id="A0A9D1WBH9"/>
<evidence type="ECO:0000313" key="2">
    <source>
        <dbReference type="EMBL" id="HIX55262.1"/>
    </source>
</evidence>
<evidence type="ECO:0000313" key="3">
    <source>
        <dbReference type="Proteomes" id="UP000824156"/>
    </source>
</evidence>
<sequence>NNKSRPVYSYPSYYGMGPWGWYGGFYGYYPGNRPIGKEKYRYGHLIIEAIEKDTKRVVWQARGSTEVKVPEKAVNNLPKMVEGVFKQYPTKR</sequence>
<dbReference type="Gene3D" id="3.30.160.670">
    <property type="match status" value="1"/>
</dbReference>
<feature type="non-terminal residue" evidence="2">
    <location>
        <position position="1"/>
    </location>
</feature>
<protein>
    <submittedName>
        <fullName evidence="2">DUF4136 domain-containing protein</fullName>
    </submittedName>
</protein>
<name>A0A9D1WBH9_9SPHI</name>
<organism evidence="2 3">
    <name type="scientific">Candidatus Sphingobacterium stercoripullorum</name>
    <dbReference type="NCBI Taxonomy" id="2838759"/>
    <lineage>
        <taxon>Bacteria</taxon>
        <taxon>Pseudomonadati</taxon>
        <taxon>Bacteroidota</taxon>
        <taxon>Sphingobacteriia</taxon>
        <taxon>Sphingobacteriales</taxon>
        <taxon>Sphingobacteriaceae</taxon>
        <taxon>Sphingobacterium</taxon>
    </lineage>
</organism>
<reference evidence="2" key="2">
    <citation type="submission" date="2021-04" db="EMBL/GenBank/DDBJ databases">
        <authorList>
            <person name="Gilroy R."/>
        </authorList>
    </citation>
    <scope>NUCLEOTIDE SEQUENCE</scope>
    <source>
        <strain evidence="2">1719</strain>
    </source>
</reference>
<feature type="domain" description="DUF4136" evidence="1">
    <location>
        <begin position="8"/>
        <end position="89"/>
    </location>
</feature>
<reference evidence="2" key="1">
    <citation type="journal article" date="2021" name="PeerJ">
        <title>Extensive microbial diversity within the chicken gut microbiome revealed by metagenomics and culture.</title>
        <authorList>
            <person name="Gilroy R."/>
            <person name="Ravi A."/>
            <person name="Getino M."/>
            <person name="Pursley I."/>
            <person name="Horton D.L."/>
            <person name="Alikhan N.F."/>
            <person name="Baker D."/>
            <person name="Gharbi K."/>
            <person name="Hall N."/>
            <person name="Watson M."/>
            <person name="Adriaenssens E.M."/>
            <person name="Foster-Nyarko E."/>
            <person name="Jarju S."/>
            <person name="Secka A."/>
            <person name="Antonio M."/>
            <person name="Oren A."/>
            <person name="Chaudhuri R.R."/>
            <person name="La Ragione R."/>
            <person name="Hildebrand F."/>
            <person name="Pallen M.J."/>
        </authorList>
    </citation>
    <scope>NUCLEOTIDE SEQUENCE</scope>
    <source>
        <strain evidence="2">1719</strain>
    </source>
</reference>
<proteinExistence type="predicted"/>
<accession>A0A9D1WBH9</accession>
<dbReference type="Proteomes" id="UP000824156">
    <property type="component" value="Unassembled WGS sequence"/>
</dbReference>
<evidence type="ECO:0000259" key="1">
    <source>
        <dbReference type="Pfam" id="PF13590"/>
    </source>
</evidence>
<dbReference type="EMBL" id="DXEZ01000264">
    <property type="protein sequence ID" value="HIX55262.1"/>
    <property type="molecule type" value="Genomic_DNA"/>
</dbReference>
<gene>
    <name evidence="2" type="ORF">H9853_09555</name>
</gene>
<dbReference type="Pfam" id="PF13590">
    <property type="entry name" value="DUF4136"/>
    <property type="match status" value="1"/>
</dbReference>
<dbReference type="InterPro" id="IPR025411">
    <property type="entry name" value="DUF4136"/>
</dbReference>